<dbReference type="AlphaFoldDB" id="A0A150HJN2"/>
<evidence type="ECO:0000313" key="1">
    <source>
        <dbReference type="EMBL" id="KXZ63178.1"/>
    </source>
</evidence>
<reference evidence="1 2" key="1">
    <citation type="journal article" date="2016" name="Sci. Rep.">
        <title>Genomic and phenotypic characterization of the species Acinetobacter venetianus.</title>
        <authorList>
            <person name="Fondi M."/>
            <person name="Maida I."/>
            <person name="Perrin E."/>
            <person name="Orlandini V."/>
            <person name="La Torre L."/>
            <person name="Bosi E."/>
            <person name="Negroni A."/>
            <person name="Zanaroli G."/>
            <person name="Fava F."/>
            <person name="Decorosi F."/>
            <person name="Giovannetti L."/>
            <person name="Viti C."/>
            <person name="Vaneechoutte M."/>
            <person name="Dijkshoorn L."/>
            <person name="Fani R."/>
        </authorList>
    </citation>
    <scope>NUCLEOTIDE SEQUENCE [LARGE SCALE GENOMIC DNA]</scope>
    <source>
        <strain evidence="1 2">LUH5627</strain>
    </source>
</reference>
<gene>
    <name evidence="1" type="ORF">AVENLUH5627_03313</name>
</gene>
<dbReference type="PATRIC" id="fig|52133.18.peg.3402"/>
<dbReference type="RefSeq" id="WP_061519757.1">
    <property type="nucleotide sequence ID" value="NZ_JRUE01000251.1"/>
</dbReference>
<accession>A0A150HJN2</accession>
<sequence length="135" mass="15854">MCECRKIKSFFACPDDFNNLFSFNFDVVENFPKYFREDAPTDEVIPEFDYSITSYRCLECQQWWYFECSPTESPYPMLGIKLKAQEHSLSKVEVKAIKQFLIILAHEGFSAEECVHYECSNLALKNIKICVSHFC</sequence>
<protein>
    <submittedName>
        <fullName evidence="1">Uncharacterized protein</fullName>
    </submittedName>
</protein>
<name>A0A150HJN2_9GAMM</name>
<comment type="caution">
    <text evidence="1">The sequence shown here is derived from an EMBL/GenBank/DDBJ whole genome shotgun (WGS) entry which is preliminary data.</text>
</comment>
<evidence type="ECO:0000313" key="2">
    <source>
        <dbReference type="Proteomes" id="UP000075680"/>
    </source>
</evidence>
<organism evidence="1 2">
    <name type="scientific">Acinetobacter venetianus</name>
    <dbReference type="NCBI Taxonomy" id="52133"/>
    <lineage>
        <taxon>Bacteria</taxon>
        <taxon>Pseudomonadati</taxon>
        <taxon>Pseudomonadota</taxon>
        <taxon>Gammaproteobacteria</taxon>
        <taxon>Moraxellales</taxon>
        <taxon>Moraxellaceae</taxon>
        <taxon>Acinetobacter</taxon>
    </lineage>
</organism>
<dbReference type="EMBL" id="JRUE01000251">
    <property type="protein sequence ID" value="KXZ63178.1"/>
    <property type="molecule type" value="Genomic_DNA"/>
</dbReference>
<proteinExistence type="predicted"/>
<dbReference type="Proteomes" id="UP000075680">
    <property type="component" value="Unassembled WGS sequence"/>
</dbReference>